<feature type="region of interest" description="Disordered" evidence="1">
    <location>
        <begin position="170"/>
        <end position="194"/>
    </location>
</feature>
<protein>
    <recommendedName>
        <fullName evidence="5">Alkaline shock response membrane anchor protein AmaP</fullName>
    </recommendedName>
</protein>
<evidence type="ECO:0000256" key="1">
    <source>
        <dbReference type="SAM" id="MobiDB-lite"/>
    </source>
</evidence>
<reference evidence="3 4" key="1">
    <citation type="submission" date="2024-02" db="EMBL/GenBank/DDBJ databases">
        <title>Herpetosiphon gulosus NBRC 112829.</title>
        <authorList>
            <person name="Ichikawa N."/>
            <person name="Katano-Makiyama Y."/>
            <person name="Hidaka K."/>
        </authorList>
    </citation>
    <scope>NUCLEOTIDE SEQUENCE [LARGE SCALE GENOMIC DNA]</scope>
    <source>
        <strain evidence="3 4">NBRC 112829</strain>
    </source>
</reference>
<dbReference type="Proteomes" id="UP001428290">
    <property type="component" value="Unassembled WGS sequence"/>
</dbReference>
<dbReference type="EMBL" id="BAABRU010000004">
    <property type="protein sequence ID" value="GAA5527384.1"/>
    <property type="molecule type" value="Genomic_DNA"/>
</dbReference>
<dbReference type="RefSeq" id="WP_345721028.1">
    <property type="nucleotide sequence ID" value="NZ_BAABRU010000004.1"/>
</dbReference>
<dbReference type="NCBIfam" id="NF033218">
    <property type="entry name" value="anchor_AmaP"/>
    <property type="match status" value="1"/>
</dbReference>
<evidence type="ECO:0000313" key="4">
    <source>
        <dbReference type="Proteomes" id="UP001428290"/>
    </source>
</evidence>
<keyword evidence="2" id="KW-1133">Transmembrane helix</keyword>
<keyword evidence="2" id="KW-0812">Transmembrane</keyword>
<sequence length="278" mass="30668">MQGFNRLAMTIIALALAVLAITIALLPLQSFDLALRSLQYLRAQALIYSTTTRIVAGIGGLLLLGLALAQMFIRQSQYVPVRNTGSGSAQLDLQTVQRAVDQALGQALDVRSAKAQVQGYGEGVAIYTELELHPTAHLNDTLAYVHQNIREEVEERLGVAILTLKSKVKTKPYPNAPHSQQHEAGSAPELDPRQPAWDLRELRRRLERGILNQPNVVDLEVVLGYHPDGASVFVQLFLEQTAPVPSTIANVERLIHTIVADDFRLSVYELRVTSQIIE</sequence>
<organism evidence="3 4">
    <name type="scientific">Herpetosiphon gulosus</name>
    <dbReference type="NCBI Taxonomy" id="1973496"/>
    <lineage>
        <taxon>Bacteria</taxon>
        <taxon>Bacillati</taxon>
        <taxon>Chloroflexota</taxon>
        <taxon>Chloroflexia</taxon>
        <taxon>Herpetosiphonales</taxon>
        <taxon>Herpetosiphonaceae</taxon>
        <taxon>Herpetosiphon</taxon>
    </lineage>
</organism>
<feature type="transmembrane region" description="Helical" evidence="2">
    <location>
        <begin position="54"/>
        <end position="73"/>
    </location>
</feature>
<proteinExistence type="predicted"/>
<evidence type="ECO:0008006" key="5">
    <source>
        <dbReference type="Google" id="ProtNLM"/>
    </source>
</evidence>
<name>A0ABP9WVZ9_9CHLR</name>
<comment type="caution">
    <text evidence="3">The sequence shown here is derived from an EMBL/GenBank/DDBJ whole genome shotgun (WGS) entry which is preliminary data.</text>
</comment>
<accession>A0ABP9WVZ9</accession>
<evidence type="ECO:0000313" key="3">
    <source>
        <dbReference type="EMBL" id="GAA5527384.1"/>
    </source>
</evidence>
<gene>
    <name evidence="3" type="ORF">Hgul01_01170</name>
</gene>
<keyword evidence="4" id="KW-1185">Reference proteome</keyword>
<evidence type="ECO:0000256" key="2">
    <source>
        <dbReference type="SAM" id="Phobius"/>
    </source>
</evidence>
<keyword evidence="2" id="KW-0472">Membrane</keyword>